<accession>A0A1I7YCG3</accession>
<dbReference type="InterPro" id="IPR020846">
    <property type="entry name" value="MFS_dom"/>
</dbReference>
<feature type="transmembrane region" description="Helical" evidence="2">
    <location>
        <begin position="404"/>
        <end position="424"/>
    </location>
</feature>
<proteinExistence type="predicted"/>
<evidence type="ECO:0000259" key="3">
    <source>
        <dbReference type="PROSITE" id="PS50850"/>
    </source>
</evidence>
<dbReference type="PANTHER" id="PTHR45757:SF11">
    <property type="entry name" value="MAJOR FACILITATOR SUPERFAMILY (MFS) PROFILE DOMAIN-CONTAINING PROTEIN"/>
    <property type="match status" value="1"/>
</dbReference>
<feature type="domain" description="Major facilitator superfamily (MFS) profile" evidence="3">
    <location>
        <begin position="14"/>
        <end position="462"/>
    </location>
</feature>
<evidence type="ECO:0000313" key="4">
    <source>
        <dbReference type="Proteomes" id="UP000095287"/>
    </source>
</evidence>
<dbReference type="InterPro" id="IPR036259">
    <property type="entry name" value="MFS_trans_sf"/>
</dbReference>
<dbReference type="PROSITE" id="PS50850">
    <property type="entry name" value="MFS"/>
    <property type="match status" value="1"/>
</dbReference>
<evidence type="ECO:0000313" key="5">
    <source>
        <dbReference type="WBParaSite" id="L893_g14887.t2"/>
    </source>
</evidence>
<feature type="transmembrane region" description="Helical" evidence="2">
    <location>
        <begin position="77"/>
        <end position="95"/>
    </location>
</feature>
<dbReference type="Pfam" id="PF07690">
    <property type="entry name" value="MFS_1"/>
    <property type="match status" value="1"/>
</dbReference>
<feature type="transmembrane region" description="Helical" evidence="2">
    <location>
        <begin position="310"/>
        <end position="331"/>
    </location>
</feature>
<feature type="transmembrane region" description="Helical" evidence="2">
    <location>
        <begin position="267"/>
        <end position="290"/>
    </location>
</feature>
<keyword evidence="2" id="KW-1133">Transmembrane helix</keyword>
<evidence type="ECO:0000256" key="2">
    <source>
        <dbReference type="SAM" id="Phobius"/>
    </source>
</evidence>
<keyword evidence="2" id="KW-0472">Membrane</keyword>
<dbReference type="Gene3D" id="1.20.1250.20">
    <property type="entry name" value="MFS general substrate transporter like domains"/>
    <property type="match status" value="2"/>
</dbReference>
<dbReference type="Proteomes" id="UP000095287">
    <property type="component" value="Unplaced"/>
</dbReference>
<feature type="transmembrane region" description="Helical" evidence="2">
    <location>
        <begin position="343"/>
        <end position="364"/>
    </location>
</feature>
<dbReference type="GO" id="GO:0016020">
    <property type="term" value="C:membrane"/>
    <property type="evidence" value="ECO:0007669"/>
    <property type="project" value="UniProtKB-SubCell"/>
</dbReference>
<feature type="transmembrane region" description="Helical" evidence="2">
    <location>
        <begin position="7"/>
        <end position="29"/>
    </location>
</feature>
<dbReference type="InterPro" id="IPR011701">
    <property type="entry name" value="MFS"/>
</dbReference>
<reference evidence="5" key="1">
    <citation type="submission" date="2016-11" db="UniProtKB">
        <authorList>
            <consortium name="WormBaseParasite"/>
        </authorList>
    </citation>
    <scope>IDENTIFICATION</scope>
</reference>
<comment type="subcellular location">
    <subcellularLocation>
        <location evidence="1">Membrane</location>
        <topology evidence="1">Multi-pass membrane protein</topology>
    </subcellularLocation>
</comment>
<feature type="transmembrane region" description="Helical" evidence="2">
    <location>
        <begin position="137"/>
        <end position="156"/>
    </location>
</feature>
<dbReference type="AlphaFoldDB" id="A0A1I7YCG3"/>
<feature type="transmembrane region" description="Helical" evidence="2">
    <location>
        <begin position="370"/>
        <end position="397"/>
    </location>
</feature>
<organism evidence="4 5">
    <name type="scientific">Steinernema glaseri</name>
    <dbReference type="NCBI Taxonomy" id="37863"/>
    <lineage>
        <taxon>Eukaryota</taxon>
        <taxon>Metazoa</taxon>
        <taxon>Ecdysozoa</taxon>
        <taxon>Nematoda</taxon>
        <taxon>Chromadorea</taxon>
        <taxon>Rhabditida</taxon>
        <taxon>Tylenchina</taxon>
        <taxon>Panagrolaimomorpha</taxon>
        <taxon>Strongyloidoidea</taxon>
        <taxon>Steinernematidae</taxon>
        <taxon>Steinernema</taxon>
    </lineage>
</organism>
<feature type="transmembrane region" description="Helical" evidence="2">
    <location>
        <begin position="196"/>
        <end position="216"/>
    </location>
</feature>
<feature type="transmembrane region" description="Helical" evidence="2">
    <location>
        <begin position="107"/>
        <end position="125"/>
    </location>
</feature>
<evidence type="ECO:0000256" key="1">
    <source>
        <dbReference type="ARBA" id="ARBA00004141"/>
    </source>
</evidence>
<name>A0A1I7YCG3_9BILA</name>
<feature type="transmembrane region" description="Helical" evidence="2">
    <location>
        <begin position="163"/>
        <end position="184"/>
    </location>
</feature>
<dbReference type="GO" id="GO:0022857">
    <property type="term" value="F:transmembrane transporter activity"/>
    <property type="evidence" value="ECO:0007669"/>
    <property type="project" value="InterPro"/>
</dbReference>
<dbReference type="SUPFAM" id="SSF103473">
    <property type="entry name" value="MFS general substrate transporter"/>
    <property type="match status" value="1"/>
</dbReference>
<keyword evidence="2" id="KW-0812">Transmembrane</keyword>
<protein>
    <submittedName>
        <fullName evidence="5">MFS domain-containing protein</fullName>
    </submittedName>
</protein>
<keyword evidence="4" id="KW-1185">Reference proteome</keyword>
<dbReference type="WBParaSite" id="L893_g14887.t2">
    <property type="protein sequence ID" value="L893_g14887.t2"/>
    <property type="gene ID" value="L893_g14887"/>
</dbReference>
<feature type="transmembrane region" description="Helical" evidence="2">
    <location>
        <begin position="436"/>
        <end position="457"/>
    </location>
</feature>
<dbReference type="PANTHER" id="PTHR45757">
    <property type="entry name" value="PROTEIN CBG23364-RELATED"/>
    <property type="match status" value="1"/>
</dbReference>
<sequence>MSQVVRYGILVISLLCSAFFIANTVLFNFTVICMNPKNRVGTSKVTTTTPANLNISAEQLEDLNDLSGGIYTNHEEGYILSAVALGAMLGTFPCIHITEVLGLRTTFTAIGLLSGVSTFVMPLWYRNVWIVLAVRFVQGFGMACASVAIGIIPLTWGGTTQKGIFVSVLTCCYQLGPILAMPLAGVFCSSPLGWKWAYYVFGVGTIVVFIIFFLIYSNKPHKNRFPDRVDSQPRLFVFRFASSIKVRPLREPQKLPKTKESVPYGKIFSTLSIWGVLVTGLGDCLGYMVFVLYGPIYINKVLNFDVTNTGLLSAIPYVFSIFTKFLGGIFLDKATCVSDTTRVMFFTALSQVLMAVSFLGLTFLHSDTPMLAEVVFICAIVVSGLHHIGLMGAFHIVAGKYTHVLSSVIALLDGLIGLLLPRFVALVSHNHDNSEWTILFYWISGVLIVSDIIFVLITRMKPASWSGVDIRSRAKFSFRQSNYEKSEEPVVVLQTIHSNGIDEW</sequence>